<dbReference type="InterPro" id="IPR009937">
    <property type="entry name" value="Phage_holin_3_6"/>
</dbReference>
<protein>
    <recommendedName>
        <fullName evidence="5">Phage holin family protein</fullName>
    </recommendedName>
</protein>
<feature type="transmembrane region" description="Helical" evidence="2">
    <location>
        <begin position="36"/>
        <end position="66"/>
    </location>
</feature>
<feature type="region of interest" description="Disordered" evidence="1">
    <location>
        <begin position="123"/>
        <end position="143"/>
    </location>
</feature>
<evidence type="ECO:0000313" key="4">
    <source>
        <dbReference type="Proteomes" id="UP000029629"/>
    </source>
</evidence>
<name>A0A096BFF3_9BURK</name>
<keyword evidence="4" id="KW-1185">Reference proteome</keyword>
<dbReference type="EMBL" id="JRNI01000009">
    <property type="protein sequence ID" value="KGF31894.1"/>
    <property type="molecule type" value="Genomic_DNA"/>
</dbReference>
<dbReference type="RefSeq" id="WP_036557488.1">
    <property type="nucleotide sequence ID" value="NZ_JRNI01000009.1"/>
</dbReference>
<evidence type="ECO:0008006" key="5">
    <source>
        <dbReference type="Google" id="ProtNLM"/>
    </source>
</evidence>
<gene>
    <name evidence="3" type="ORF">HMPREF2130_01760</name>
</gene>
<keyword evidence="2" id="KW-1133">Transmembrane helix</keyword>
<evidence type="ECO:0000256" key="2">
    <source>
        <dbReference type="SAM" id="Phobius"/>
    </source>
</evidence>
<evidence type="ECO:0000256" key="1">
    <source>
        <dbReference type="SAM" id="MobiDB-lite"/>
    </source>
</evidence>
<dbReference type="OrthoDB" id="8689733at2"/>
<feature type="transmembrane region" description="Helical" evidence="2">
    <location>
        <begin position="72"/>
        <end position="91"/>
    </location>
</feature>
<dbReference type="Proteomes" id="UP000029629">
    <property type="component" value="Unassembled WGS sequence"/>
</dbReference>
<dbReference type="Pfam" id="PF07332">
    <property type="entry name" value="Phage_holin_3_6"/>
    <property type="match status" value="1"/>
</dbReference>
<feature type="compositionally biased region" description="Polar residues" evidence="1">
    <location>
        <begin position="131"/>
        <end position="143"/>
    </location>
</feature>
<sequence length="143" mass="15236">MSLAQDSKDLVNTIAATLSNRAELFGLELVEERKRFVSAVVFGVAAAILGMFFLLGLSFLALMLLWDSPYRYAVVGGVTVLYAVLALACIAKLKALFTDSKPFTASVQVLKDDAAKLKGEMLTAPPFSPAASRSDTSAGSREV</sequence>
<comment type="caution">
    <text evidence="3">The sequence shown here is derived from an EMBL/GenBank/DDBJ whole genome shotgun (WGS) entry which is preliminary data.</text>
</comment>
<dbReference type="eggNOG" id="COG5393">
    <property type="taxonomic scope" value="Bacteria"/>
</dbReference>
<accession>A0A096BFF3</accession>
<evidence type="ECO:0000313" key="3">
    <source>
        <dbReference type="EMBL" id="KGF31894.1"/>
    </source>
</evidence>
<dbReference type="AlphaFoldDB" id="A0A096BFF3"/>
<reference evidence="3 4" key="1">
    <citation type="submission" date="2014-07" db="EMBL/GenBank/DDBJ databases">
        <authorList>
            <person name="McCorrison J."/>
            <person name="Sanka R."/>
            <person name="Torralba M."/>
            <person name="Gillis M."/>
            <person name="Haft D.H."/>
            <person name="Methe B."/>
            <person name="Sutton G."/>
            <person name="Nelson K.E."/>
        </authorList>
    </citation>
    <scope>NUCLEOTIDE SEQUENCE [LARGE SCALE GENOMIC DNA]</scope>
    <source>
        <strain evidence="3 4">DNF00040</strain>
    </source>
</reference>
<keyword evidence="2" id="KW-0812">Transmembrane</keyword>
<organism evidence="3 4">
    <name type="scientific">Oligella urethralis DNF00040</name>
    <dbReference type="NCBI Taxonomy" id="1401065"/>
    <lineage>
        <taxon>Bacteria</taxon>
        <taxon>Pseudomonadati</taxon>
        <taxon>Pseudomonadota</taxon>
        <taxon>Betaproteobacteria</taxon>
        <taxon>Burkholderiales</taxon>
        <taxon>Alcaligenaceae</taxon>
        <taxon>Oligella</taxon>
    </lineage>
</organism>
<proteinExistence type="predicted"/>
<keyword evidence="2" id="KW-0472">Membrane</keyword>